<dbReference type="AlphaFoldDB" id="A0A0A9E1E0"/>
<accession>A0A0A9E1E0</accession>
<dbReference type="EMBL" id="GBRH01205062">
    <property type="protein sequence ID" value="JAD92833.1"/>
    <property type="molecule type" value="Transcribed_RNA"/>
</dbReference>
<proteinExistence type="predicted"/>
<protein>
    <submittedName>
        <fullName evidence="1">Uncharacterized protein</fullName>
    </submittedName>
</protein>
<reference evidence="1" key="2">
    <citation type="journal article" date="2015" name="Data Brief">
        <title>Shoot transcriptome of the giant reed, Arundo donax.</title>
        <authorList>
            <person name="Barrero R.A."/>
            <person name="Guerrero F.D."/>
            <person name="Moolhuijzen P."/>
            <person name="Goolsby J.A."/>
            <person name="Tidwell J."/>
            <person name="Bellgard S.E."/>
            <person name="Bellgard M.I."/>
        </authorList>
    </citation>
    <scope>NUCLEOTIDE SEQUENCE</scope>
    <source>
        <tissue evidence="1">Shoot tissue taken approximately 20 cm above the soil surface</tissue>
    </source>
</reference>
<sequence length="65" mass="7858">MVTLLQCKKITIQIIQPKFCLISQCFKREYLEVRRIKITIMDYSKEQHCNLIKPVILRTTFFHIT</sequence>
<evidence type="ECO:0000313" key="1">
    <source>
        <dbReference type="EMBL" id="JAD92833.1"/>
    </source>
</evidence>
<reference evidence="1" key="1">
    <citation type="submission" date="2014-09" db="EMBL/GenBank/DDBJ databases">
        <authorList>
            <person name="Magalhaes I.L.F."/>
            <person name="Oliveira U."/>
            <person name="Santos F.R."/>
            <person name="Vidigal T.H.D.A."/>
            <person name="Brescovit A.D."/>
            <person name="Santos A.J."/>
        </authorList>
    </citation>
    <scope>NUCLEOTIDE SEQUENCE</scope>
    <source>
        <tissue evidence="1">Shoot tissue taken approximately 20 cm above the soil surface</tissue>
    </source>
</reference>
<name>A0A0A9E1E0_ARUDO</name>
<organism evidence="1">
    <name type="scientific">Arundo donax</name>
    <name type="common">Giant reed</name>
    <name type="synonym">Donax arundinaceus</name>
    <dbReference type="NCBI Taxonomy" id="35708"/>
    <lineage>
        <taxon>Eukaryota</taxon>
        <taxon>Viridiplantae</taxon>
        <taxon>Streptophyta</taxon>
        <taxon>Embryophyta</taxon>
        <taxon>Tracheophyta</taxon>
        <taxon>Spermatophyta</taxon>
        <taxon>Magnoliopsida</taxon>
        <taxon>Liliopsida</taxon>
        <taxon>Poales</taxon>
        <taxon>Poaceae</taxon>
        <taxon>PACMAD clade</taxon>
        <taxon>Arundinoideae</taxon>
        <taxon>Arundineae</taxon>
        <taxon>Arundo</taxon>
    </lineage>
</organism>